<comment type="caution">
    <text evidence="10">The sequence shown here is derived from an EMBL/GenBank/DDBJ whole genome shotgun (WGS) entry which is preliminary data.</text>
</comment>
<dbReference type="Gene3D" id="3.30.350.10">
    <property type="entry name" value="Subtilisin inhibitor-like"/>
    <property type="match status" value="1"/>
</dbReference>
<evidence type="ECO:0000256" key="2">
    <source>
        <dbReference type="ARBA" id="ARBA00010472"/>
    </source>
</evidence>
<evidence type="ECO:0000313" key="10">
    <source>
        <dbReference type="EMBL" id="MDO8106420.1"/>
    </source>
</evidence>
<proteinExistence type="inferred from homology"/>
<comment type="subcellular location">
    <subcellularLocation>
        <location evidence="1">Secreted</location>
    </subcellularLocation>
</comment>
<dbReference type="InterPro" id="IPR023549">
    <property type="entry name" value="Subtilisin_inhibitor"/>
</dbReference>
<gene>
    <name evidence="10" type="ORF">Q6348_04335</name>
</gene>
<dbReference type="Proteomes" id="UP001232536">
    <property type="component" value="Unassembled WGS sequence"/>
</dbReference>
<dbReference type="RefSeq" id="WP_304600080.1">
    <property type="nucleotide sequence ID" value="NZ_JAUQYP010000001.1"/>
</dbReference>
<feature type="domain" description="Subtilisin inhibitor" evidence="9">
    <location>
        <begin position="78"/>
        <end position="155"/>
    </location>
</feature>
<protein>
    <submittedName>
        <fullName evidence="10">SSI family serine proteinase inhibitor</fullName>
    </submittedName>
</protein>
<evidence type="ECO:0000313" key="11">
    <source>
        <dbReference type="Proteomes" id="UP001232536"/>
    </source>
</evidence>
<dbReference type="SUPFAM" id="SSF55399">
    <property type="entry name" value="Subtilisin inhibitor"/>
    <property type="match status" value="1"/>
</dbReference>
<feature type="region of interest" description="Disordered" evidence="7">
    <location>
        <begin position="23"/>
        <end position="77"/>
    </location>
</feature>
<keyword evidence="3" id="KW-0964">Secreted</keyword>
<organism evidence="10 11">
    <name type="scientific">Actinotalea lenta</name>
    <dbReference type="NCBI Taxonomy" id="3064654"/>
    <lineage>
        <taxon>Bacteria</taxon>
        <taxon>Bacillati</taxon>
        <taxon>Actinomycetota</taxon>
        <taxon>Actinomycetes</taxon>
        <taxon>Micrococcales</taxon>
        <taxon>Cellulomonadaceae</taxon>
        <taxon>Actinotalea</taxon>
    </lineage>
</organism>
<keyword evidence="4" id="KW-0646">Protease inhibitor</keyword>
<evidence type="ECO:0000256" key="7">
    <source>
        <dbReference type="SAM" id="MobiDB-lite"/>
    </source>
</evidence>
<keyword evidence="5" id="KW-0722">Serine protease inhibitor</keyword>
<feature type="signal peptide" evidence="8">
    <location>
        <begin position="1"/>
        <end position="18"/>
    </location>
</feature>
<dbReference type="Pfam" id="PF00720">
    <property type="entry name" value="SSI"/>
    <property type="match status" value="1"/>
</dbReference>
<dbReference type="InterPro" id="IPR036819">
    <property type="entry name" value="Subtilisin_inhibitor-like_sf"/>
</dbReference>
<reference evidence="10 11" key="1">
    <citation type="submission" date="2023-07" db="EMBL/GenBank/DDBJ databases">
        <title>Description of novel actinomycetes strains, isolated from tidal flat sediment.</title>
        <authorList>
            <person name="Lu C."/>
        </authorList>
    </citation>
    <scope>NUCLEOTIDE SEQUENCE [LARGE SCALE GENOMIC DNA]</scope>
    <source>
        <strain evidence="10 11">SYSU T00b441</strain>
    </source>
</reference>
<evidence type="ECO:0000256" key="1">
    <source>
        <dbReference type="ARBA" id="ARBA00004613"/>
    </source>
</evidence>
<evidence type="ECO:0000256" key="8">
    <source>
        <dbReference type="SAM" id="SignalP"/>
    </source>
</evidence>
<keyword evidence="11" id="KW-1185">Reference proteome</keyword>
<evidence type="ECO:0000256" key="3">
    <source>
        <dbReference type="ARBA" id="ARBA00022525"/>
    </source>
</evidence>
<evidence type="ECO:0000259" key="9">
    <source>
        <dbReference type="Pfam" id="PF00720"/>
    </source>
</evidence>
<sequence>MRDPRVTMALLLPGLLLAGCATGSGSTDPGSGGGAPPGAPTTSVPPDTSTGLPGPSDGGAAGTRPSGVLSPTGLPARLTVTVDRTGDGDTRTWSLTCDPPGGAHPDPAWACVAIEQAGGASAFDPVPRDTACTQIYGGPQTAHVEGTVDGTPVDADFTRNNGCEINRWNALQPVLGDTAAM</sequence>
<name>A0ABT9D794_9CELL</name>
<keyword evidence="8" id="KW-0732">Signal</keyword>
<accession>A0ABT9D794</accession>
<dbReference type="PROSITE" id="PS51257">
    <property type="entry name" value="PROKAR_LIPOPROTEIN"/>
    <property type="match status" value="1"/>
</dbReference>
<dbReference type="EMBL" id="JAUQYP010000001">
    <property type="protein sequence ID" value="MDO8106420.1"/>
    <property type="molecule type" value="Genomic_DNA"/>
</dbReference>
<keyword evidence="6" id="KW-1015">Disulfide bond</keyword>
<evidence type="ECO:0000256" key="6">
    <source>
        <dbReference type="ARBA" id="ARBA00023157"/>
    </source>
</evidence>
<feature type="chain" id="PRO_5047374542" evidence="8">
    <location>
        <begin position="19"/>
        <end position="181"/>
    </location>
</feature>
<evidence type="ECO:0000256" key="4">
    <source>
        <dbReference type="ARBA" id="ARBA00022690"/>
    </source>
</evidence>
<comment type="similarity">
    <text evidence="2">Belongs to the protease inhibitor I16 (SSI) family.</text>
</comment>
<evidence type="ECO:0000256" key="5">
    <source>
        <dbReference type="ARBA" id="ARBA00022900"/>
    </source>
</evidence>